<dbReference type="SUPFAM" id="SSF46894">
    <property type="entry name" value="C-terminal effector domain of the bipartite response regulators"/>
    <property type="match status" value="1"/>
</dbReference>
<dbReference type="PANTHER" id="PTHR34293">
    <property type="entry name" value="HTH-TYPE TRANSCRIPTIONAL REGULATOR TRMBL2"/>
    <property type="match status" value="1"/>
</dbReference>
<dbReference type="SMART" id="SM00421">
    <property type="entry name" value="HTH_LUXR"/>
    <property type="match status" value="1"/>
</dbReference>
<dbReference type="Pfam" id="PF01978">
    <property type="entry name" value="TrmB"/>
    <property type="match status" value="1"/>
</dbReference>
<dbReference type="GO" id="GO:0006355">
    <property type="term" value="P:regulation of DNA-templated transcription"/>
    <property type="evidence" value="ECO:0007669"/>
    <property type="project" value="InterPro"/>
</dbReference>
<dbReference type="InterPro" id="IPR036388">
    <property type="entry name" value="WH-like_DNA-bd_sf"/>
</dbReference>
<organism evidence="3 4">
    <name type="scientific">Kribbella italica</name>
    <dbReference type="NCBI Taxonomy" id="1540520"/>
    <lineage>
        <taxon>Bacteria</taxon>
        <taxon>Bacillati</taxon>
        <taxon>Actinomycetota</taxon>
        <taxon>Actinomycetes</taxon>
        <taxon>Propionibacteriales</taxon>
        <taxon>Kribbellaceae</taxon>
        <taxon>Kribbella</taxon>
    </lineage>
</organism>
<comment type="caution">
    <text evidence="3">The sequence shown here is derived from an EMBL/GenBank/DDBJ whole genome shotgun (WGS) entry which is preliminary data.</text>
</comment>
<evidence type="ECO:0000313" key="4">
    <source>
        <dbReference type="Proteomes" id="UP000549971"/>
    </source>
</evidence>
<dbReference type="Gene3D" id="1.10.10.10">
    <property type="entry name" value="Winged helix-like DNA-binding domain superfamily/Winged helix DNA-binding domain"/>
    <property type="match status" value="2"/>
</dbReference>
<feature type="domain" description="HTH luxR-type" evidence="2">
    <location>
        <begin position="263"/>
        <end position="320"/>
    </location>
</feature>
<dbReference type="GO" id="GO:0003677">
    <property type="term" value="F:DNA binding"/>
    <property type="evidence" value="ECO:0007669"/>
    <property type="project" value="InterPro"/>
</dbReference>
<dbReference type="EMBL" id="JACHMY010000001">
    <property type="protein sequence ID" value="MBB5836253.1"/>
    <property type="molecule type" value="Genomic_DNA"/>
</dbReference>
<protein>
    <submittedName>
        <fullName evidence="3">Sugar-specific transcriptional regulator TrmB</fullName>
    </submittedName>
</protein>
<accession>A0A7W9MUR8</accession>
<keyword evidence="4" id="KW-1185">Reference proteome</keyword>
<dbReference type="RefSeq" id="WP_184795795.1">
    <property type="nucleotide sequence ID" value="NZ_JACHMY010000001.1"/>
</dbReference>
<sequence>MLDVLGLADTEELAYRALVEVPSYDAAELAERLGCLPVEAARSLAALESGGLAARSSSGTDRYVASPPSVALAALAVQREEELRRAQREIESLAEIYRGTDTERSVGDVVDVVRGAKAVGQRFTQLQMSAREEVLGFVKAEIAAVAAEENTAEDAAVNRGVRYRVVIERNSFDRPGFFPAAADSLRAGEEVRVVPELPIRLLIVDRRIALVPLLSGAHRDIGALIVHSSGMLDGLLALFDRVWREAIPLVFGSEGVIEESPTADGLPEIDARILGLLLAGLTDQAAANQLGLSMRTVQRRVRALMDLVSADTRLQLGYHAARRGWALIHCAR</sequence>
<dbReference type="InterPro" id="IPR036390">
    <property type="entry name" value="WH_DNA-bd_sf"/>
</dbReference>
<feature type="coiled-coil region" evidence="1">
    <location>
        <begin position="76"/>
        <end position="103"/>
    </location>
</feature>
<keyword evidence="1" id="KW-0175">Coiled coil</keyword>
<dbReference type="AlphaFoldDB" id="A0A7W9MUR8"/>
<dbReference type="InterPro" id="IPR000792">
    <property type="entry name" value="Tscrpt_reg_LuxR_C"/>
</dbReference>
<proteinExistence type="predicted"/>
<evidence type="ECO:0000259" key="2">
    <source>
        <dbReference type="SMART" id="SM00421"/>
    </source>
</evidence>
<dbReference type="InterPro" id="IPR016032">
    <property type="entry name" value="Sig_transdc_resp-reg_C-effctor"/>
</dbReference>
<dbReference type="PANTHER" id="PTHR34293:SF1">
    <property type="entry name" value="HTH-TYPE TRANSCRIPTIONAL REGULATOR TRMBL2"/>
    <property type="match status" value="1"/>
</dbReference>
<dbReference type="Proteomes" id="UP000549971">
    <property type="component" value="Unassembled WGS sequence"/>
</dbReference>
<evidence type="ECO:0000313" key="3">
    <source>
        <dbReference type="EMBL" id="MBB5836253.1"/>
    </source>
</evidence>
<gene>
    <name evidence="3" type="ORF">HDA39_002987</name>
</gene>
<dbReference type="SUPFAM" id="SSF46785">
    <property type="entry name" value="Winged helix' DNA-binding domain"/>
    <property type="match status" value="1"/>
</dbReference>
<reference evidence="3 4" key="1">
    <citation type="submission" date="2020-08" db="EMBL/GenBank/DDBJ databases">
        <title>Sequencing the genomes of 1000 actinobacteria strains.</title>
        <authorList>
            <person name="Klenk H.-P."/>
        </authorList>
    </citation>
    <scope>NUCLEOTIDE SEQUENCE [LARGE SCALE GENOMIC DNA]</scope>
    <source>
        <strain evidence="3 4">DSM 28967</strain>
    </source>
</reference>
<dbReference type="InterPro" id="IPR051797">
    <property type="entry name" value="TrmB-like"/>
</dbReference>
<evidence type="ECO:0000256" key="1">
    <source>
        <dbReference type="SAM" id="Coils"/>
    </source>
</evidence>
<name>A0A7W9MUR8_9ACTN</name>
<dbReference type="InterPro" id="IPR002831">
    <property type="entry name" value="Tscrpt_reg_TrmB_N"/>
</dbReference>